<dbReference type="PIRSF" id="PIRSF001267">
    <property type="entry name" value="Pyrophosphatase_GppA_Ppx"/>
    <property type="match status" value="1"/>
</dbReference>
<evidence type="ECO:0000313" key="4">
    <source>
        <dbReference type="EMBL" id="KAA0893197.1"/>
    </source>
</evidence>
<dbReference type="CDD" id="cd00077">
    <property type="entry name" value="HDc"/>
    <property type="match status" value="1"/>
</dbReference>
<dbReference type="InterPro" id="IPR048950">
    <property type="entry name" value="Ppx_GppA_C"/>
</dbReference>
<dbReference type="OrthoDB" id="9793035at2"/>
<dbReference type="InterPro" id="IPR003607">
    <property type="entry name" value="HD/PDEase_dom"/>
</dbReference>
<dbReference type="PANTHER" id="PTHR30005:SF0">
    <property type="entry name" value="RETROGRADE REGULATION PROTEIN 2"/>
    <property type="match status" value="1"/>
</dbReference>
<keyword evidence="1" id="KW-0378">Hydrolase</keyword>
<dbReference type="InterPro" id="IPR043129">
    <property type="entry name" value="ATPase_NBD"/>
</dbReference>
<dbReference type="InterPro" id="IPR030673">
    <property type="entry name" value="PyroPPase_GppA_Ppx"/>
</dbReference>
<evidence type="ECO:0000256" key="1">
    <source>
        <dbReference type="ARBA" id="ARBA00022801"/>
    </source>
</evidence>
<gene>
    <name evidence="4" type="ORF">ET418_05090</name>
</gene>
<evidence type="ECO:0000313" key="5">
    <source>
        <dbReference type="Proteomes" id="UP000324298"/>
    </source>
</evidence>
<dbReference type="FunFam" id="1.10.3210.10:FF:000025">
    <property type="entry name" value="Exopolyphosphatase"/>
    <property type="match status" value="1"/>
</dbReference>
<name>A0A5A9XJ62_9BACT</name>
<feature type="domain" description="Ppx/GppA phosphatase N-terminal" evidence="2">
    <location>
        <begin position="20"/>
        <end position="307"/>
    </location>
</feature>
<dbReference type="Pfam" id="PF02541">
    <property type="entry name" value="Ppx-GppA"/>
    <property type="match status" value="1"/>
</dbReference>
<comment type="caution">
    <text evidence="4">The sequence shown here is derived from an EMBL/GenBank/DDBJ whole genome shotgun (WGS) entry which is preliminary data.</text>
</comment>
<dbReference type="Pfam" id="PF21447">
    <property type="entry name" value="Ppx-GppA_III"/>
    <property type="match status" value="1"/>
</dbReference>
<dbReference type="Proteomes" id="UP000324298">
    <property type="component" value="Unassembled WGS sequence"/>
</dbReference>
<dbReference type="PANTHER" id="PTHR30005">
    <property type="entry name" value="EXOPOLYPHOSPHATASE"/>
    <property type="match status" value="1"/>
</dbReference>
<organism evidence="4 5">
    <name type="scientific">Oryzomonas rubra</name>
    <dbReference type="NCBI Taxonomy" id="2509454"/>
    <lineage>
        <taxon>Bacteria</taxon>
        <taxon>Pseudomonadati</taxon>
        <taxon>Thermodesulfobacteriota</taxon>
        <taxon>Desulfuromonadia</taxon>
        <taxon>Geobacterales</taxon>
        <taxon>Geobacteraceae</taxon>
        <taxon>Oryzomonas</taxon>
    </lineage>
</organism>
<dbReference type="SUPFAM" id="SSF109604">
    <property type="entry name" value="HD-domain/PDEase-like"/>
    <property type="match status" value="1"/>
</dbReference>
<dbReference type="AlphaFoldDB" id="A0A5A9XJ62"/>
<dbReference type="RefSeq" id="WP_149306515.1">
    <property type="nucleotide sequence ID" value="NZ_SRSD01000003.1"/>
</dbReference>
<feature type="domain" description="Ppx/GppA phosphatase C-terminal" evidence="3">
    <location>
        <begin position="323"/>
        <end position="472"/>
    </location>
</feature>
<dbReference type="SUPFAM" id="SSF53067">
    <property type="entry name" value="Actin-like ATPase domain"/>
    <property type="match status" value="2"/>
</dbReference>
<evidence type="ECO:0000259" key="2">
    <source>
        <dbReference type="Pfam" id="PF02541"/>
    </source>
</evidence>
<dbReference type="InterPro" id="IPR003695">
    <property type="entry name" value="Ppx_GppA_N"/>
</dbReference>
<sequence length="509" mass="57289">MKKTRLAAIDIGTNSIRCIVVEAEQQGRFMVLDDEKATVRLGEQLSKTGAISPAAFARAVEAISRIRKLIDGLKVTEVEAVATSAVRSAANGPELVEALSRELGREIRVISGEEEAELAAISALHNFEMNGKRYAMIDIGGGSVEIVTALGNHIEEYYSLDLGAVVLTERFFPTDPIRTADFQKFQRHVRAELKKAFSGQKLAVQTFIGSGGTITSLGYMVMNMRRQEYSSVHGYETLRSELVHLLAMLMRRDIKGRRAIPGLNPDRADIIVAGLGVVDELMRFFGANTLLVNERGIREGLIIRCMRRLGLMAEEQGQRNWRQSVLEFARSCHFDEPHSRHVAGMALAMFDSLSKEFRLKKPERRMLEAAAYLHDIGYFISYNSHHKHSYHLIRHADLFGFAPQEREMIAQIARYHRKSLPKKKHVEFLRMSEKDQQTVCRLGGILRLADGLDRRRSGLVEVVELLHTEGDYRMKLLGTEDISVEIFGGNAKKDLFEKAFEGKIVFVTS</sequence>
<accession>A0A5A9XJ62</accession>
<dbReference type="GO" id="GO:0016462">
    <property type="term" value="F:pyrophosphatase activity"/>
    <property type="evidence" value="ECO:0007669"/>
    <property type="project" value="TreeGrafter"/>
</dbReference>
<proteinExistence type="predicted"/>
<dbReference type="InterPro" id="IPR050273">
    <property type="entry name" value="GppA/Ppx_hydrolase"/>
</dbReference>
<evidence type="ECO:0000259" key="3">
    <source>
        <dbReference type="Pfam" id="PF21447"/>
    </source>
</evidence>
<dbReference type="Gene3D" id="3.30.420.150">
    <property type="entry name" value="Exopolyphosphatase. Domain 2"/>
    <property type="match status" value="1"/>
</dbReference>
<dbReference type="CDD" id="cd24054">
    <property type="entry name" value="ASKHA_NBD_AaPPX-GppA_MtPPX2-like"/>
    <property type="match status" value="1"/>
</dbReference>
<protein>
    <submittedName>
        <fullName evidence="4">Ppx/GppA family phosphatase</fullName>
    </submittedName>
</protein>
<keyword evidence="5" id="KW-1185">Reference proteome</keyword>
<dbReference type="Gene3D" id="3.30.420.40">
    <property type="match status" value="1"/>
</dbReference>
<reference evidence="4 5" key="1">
    <citation type="submission" date="2019-04" db="EMBL/GenBank/DDBJ databases">
        <title>Geobacter ruber sp. nov., ferric-reducing bacteria isolated from paddy soil.</title>
        <authorList>
            <person name="Xu Z."/>
            <person name="Masuda Y."/>
            <person name="Itoh H."/>
            <person name="Senoo K."/>
        </authorList>
    </citation>
    <scope>NUCLEOTIDE SEQUENCE [LARGE SCALE GENOMIC DNA]</scope>
    <source>
        <strain evidence="4 5">Red88</strain>
    </source>
</reference>
<dbReference type="Gene3D" id="1.10.3210.10">
    <property type="entry name" value="Hypothetical protein af1432"/>
    <property type="match status" value="1"/>
</dbReference>
<dbReference type="EMBL" id="SRSD01000003">
    <property type="protein sequence ID" value="KAA0893197.1"/>
    <property type="molecule type" value="Genomic_DNA"/>
</dbReference>